<protein>
    <submittedName>
        <fullName evidence="1">Uncharacterized protein</fullName>
    </submittedName>
</protein>
<evidence type="ECO:0000313" key="2">
    <source>
        <dbReference type="Proteomes" id="UP000324800"/>
    </source>
</evidence>
<evidence type="ECO:0000313" key="1">
    <source>
        <dbReference type="EMBL" id="KAA6402108.1"/>
    </source>
</evidence>
<dbReference type="Proteomes" id="UP000324800">
    <property type="component" value="Unassembled WGS sequence"/>
</dbReference>
<sequence length="136" mass="15197">MALKSSDLVPHTGTTTSLMATPTLISSGFTGFEQLILPRQGLDIEMQVRIYDREHQGLINKIVYDMPDPHIGTGLSSSVETEGTVGKVVYKPYYTLENSEDITLQFESRFEGGNLKRATQIFPYEYDLEMRGDVGT</sequence>
<dbReference type="Gene3D" id="2.60.40.3120">
    <property type="match status" value="1"/>
</dbReference>
<organism evidence="1 2">
    <name type="scientific">Streblomastix strix</name>
    <dbReference type="NCBI Taxonomy" id="222440"/>
    <lineage>
        <taxon>Eukaryota</taxon>
        <taxon>Metamonada</taxon>
        <taxon>Preaxostyla</taxon>
        <taxon>Oxymonadida</taxon>
        <taxon>Streblomastigidae</taxon>
        <taxon>Streblomastix</taxon>
    </lineage>
</organism>
<gene>
    <name evidence="1" type="ORF">EZS28_002367</name>
</gene>
<dbReference type="AlphaFoldDB" id="A0A5J4X4G5"/>
<accession>A0A5J4X4G5</accession>
<dbReference type="OrthoDB" id="10253041at2759"/>
<reference evidence="1 2" key="1">
    <citation type="submission" date="2019-03" db="EMBL/GenBank/DDBJ databases">
        <title>Single cell metagenomics reveals metabolic interactions within the superorganism composed of flagellate Streblomastix strix and complex community of Bacteroidetes bacteria on its surface.</title>
        <authorList>
            <person name="Treitli S.C."/>
            <person name="Kolisko M."/>
            <person name="Husnik F."/>
            <person name="Keeling P."/>
            <person name="Hampl V."/>
        </authorList>
    </citation>
    <scope>NUCLEOTIDE SEQUENCE [LARGE SCALE GENOMIC DNA]</scope>
    <source>
        <strain evidence="1">ST1C</strain>
    </source>
</reference>
<dbReference type="EMBL" id="SNRW01000285">
    <property type="protein sequence ID" value="KAA6402108.1"/>
    <property type="molecule type" value="Genomic_DNA"/>
</dbReference>
<proteinExistence type="predicted"/>
<comment type="caution">
    <text evidence="1">The sequence shown here is derived from an EMBL/GenBank/DDBJ whole genome shotgun (WGS) entry which is preliminary data.</text>
</comment>
<name>A0A5J4X4G5_9EUKA</name>